<organism evidence="1 2">
    <name type="scientific">Hyalomma asiaticum</name>
    <name type="common">Tick</name>
    <dbReference type="NCBI Taxonomy" id="266040"/>
    <lineage>
        <taxon>Eukaryota</taxon>
        <taxon>Metazoa</taxon>
        <taxon>Ecdysozoa</taxon>
        <taxon>Arthropoda</taxon>
        <taxon>Chelicerata</taxon>
        <taxon>Arachnida</taxon>
        <taxon>Acari</taxon>
        <taxon>Parasitiformes</taxon>
        <taxon>Ixodida</taxon>
        <taxon>Ixodoidea</taxon>
        <taxon>Ixodidae</taxon>
        <taxon>Hyalomminae</taxon>
        <taxon>Hyalomma</taxon>
    </lineage>
</organism>
<keyword evidence="2" id="KW-1185">Reference proteome</keyword>
<name>A0ACB7RVB6_HYAAI</name>
<proteinExistence type="predicted"/>
<evidence type="ECO:0000313" key="2">
    <source>
        <dbReference type="Proteomes" id="UP000821845"/>
    </source>
</evidence>
<dbReference type="Proteomes" id="UP000821845">
    <property type="component" value="Chromosome 7"/>
</dbReference>
<reference evidence="1" key="1">
    <citation type="submission" date="2020-05" db="EMBL/GenBank/DDBJ databases">
        <title>Large-scale comparative analyses of tick genomes elucidate their genetic diversity and vector capacities.</title>
        <authorList>
            <person name="Jia N."/>
            <person name="Wang J."/>
            <person name="Shi W."/>
            <person name="Du L."/>
            <person name="Sun Y."/>
            <person name="Zhan W."/>
            <person name="Jiang J."/>
            <person name="Wang Q."/>
            <person name="Zhang B."/>
            <person name="Ji P."/>
            <person name="Sakyi L.B."/>
            <person name="Cui X."/>
            <person name="Yuan T."/>
            <person name="Jiang B."/>
            <person name="Yang W."/>
            <person name="Lam T.T.-Y."/>
            <person name="Chang Q."/>
            <person name="Ding S."/>
            <person name="Wang X."/>
            <person name="Zhu J."/>
            <person name="Ruan X."/>
            <person name="Zhao L."/>
            <person name="Wei J."/>
            <person name="Que T."/>
            <person name="Du C."/>
            <person name="Cheng J."/>
            <person name="Dai P."/>
            <person name="Han X."/>
            <person name="Huang E."/>
            <person name="Gao Y."/>
            <person name="Liu J."/>
            <person name="Shao H."/>
            <person name="Ye R."/>
            <person name="Li L."/>
            <person name="Wei W."/>
            <person name="Wang X."/>
            <person name="Wang C."/>
            <person name="Yang T."/>
            <person name="Huo Q."/>
            <person name="Li W."/>
            <person name="Guo W."/>
            <person name="Chen H."/>
            <person name="Zhou L."/>
            <person name="Ni X."/>
            <person name="Tian J."/>
            <person name="Zhou Y."/>
            <person name="Sheng Y."/>
            <person name="Liu T."/>
            <person name="Pan Y."/>
            <person name="Xia L."/>
            <person name="Li J."/>
            <person name="Zhao F."/>
            <person name="Cao W."/>
        </authorList>
    </citation>
    <scope>NUCLEOTIDE SEQUENCE</scope>
    <source>
        <strain evidence="1">Hyas-2018</strain>
    </source>
</reference>
<protein>
    <submittedName>
        <fullName evidence="1">Uncharacterized protein</fullName>
    </submittedName>
</protein>
<gene>
    <name evidence="1" type="ORF">HPB50_021046</name>
</gene>
<dbReference type="EMBL" id="CM023487">
    <property type="protein sequence ID" value="KAH6926656.1"/>
    <property type="molecule type" value="Genomic_DNA"/>
</dbReference>
<evidence type="ECO:0000313" key="1">
    <source>
        <dbReference type="EMBL" id="KAH6926656.1"/>
    </source>
</evidence>
<comment type="caution">
    <text evidence="1">The sequence shown here is derived from an EMBL/GenBank/DDBJ whole genome shotgun (WGS) entry which is preliminary data.</text>
</comment>
<accession>A0ACB7RVB6</accession>
<sequence length="241" mass="25953">MLVKEAAVCTVLVAASLLGDSWAQLKSGCKLETLTACGDDFLPYGKTTTLAVSGAPLMEKCQIYRDQLDCTKNFTRACTEGVPRAAVLLAMEAFQDHVDAVCTVGTKSYEDYQRSVGCMNSVGVKINGCLNGLHGNLEKAVVKATPKDTIRYTCCSYGGLVDCLEKVLVPCEDVGGREFTINLVEQVFGETLSLVCGTYIRGSEACNALPKLPELGAKDRKYDGFVELLLEIVDRIGGRRG</sequence>